<sequence>MQAQLAPSSSTNAWNPHARTQLRVALVAALTALLVLASLALPSGAHAYPPDMPSKSQAQSELNAITVRAEGPRTGYSRSLFPHWSNQGNNCNTREAVLKRDGSNVVVGADCYPDSGSWYSQFDGQTRTVPSQISIDHVVALAEAWDSGASSWTTSRRQAFANDLDGPQLIAVTTEVNSSKSDKDIAEWVPPLSSKRCAFAKMVIHTKYRWGLSMDPAEKSAAQTYLNYCSY</sequence>
<keyword evidence="3" id="KW-1185">Reference proteome</keyword>
<dbReference type="Pfam" id="PF07510">
    <property type="entry name" value="GmrSD_C"/>
    <property type="match status" value="1"/>
</dbReference>
<dbReference type="InterPro" id="IPR011089">
    <property type="entry name" value="GmrSD_C"/>
</dbReference>
<dbReference type="AlphaFoldDB" id="A0A3N4ZFF9"/>
<comment type="caution">
    <text evidence="2">The sequence shown here is derived from an EMBL/GenBank/DDBJ whole genome shotgun (WGS) entry which is preliminary data.</text>
</comment>
<proteinExistence type="predicted"/>
<gene>
    <name evidence="2" type="ORF">EDD34_0075</name>
</gene>
<organism evidence="2 3">
    <name type="scientific">Myceligenerans xiligouense</name>
    <dbReference type="NCBI Taxonomy" id="253184"/>
    <lineage>
        <taxon>Bacteria</taxon>
        <taxon>Bacillati</taxon>
        <taxon>Actinomycetota</taxon>
        <taxon>Actinomycetes</taxon>
        <taxon>Micrococcales</taxon>
        <taxon>Promicromonosporaceae</taxon>
        <taxon>Myceligenerans</taxon>
    </lineage>
</organism>
<protein>
    <submittedName>
        <fullName evidence="2">Uncharacterized protein DUF1524</fullName>
    </submittedName>
</protein>
<accession>A0A3N4ZFF9</accession>
<dbReference type="Proteomes" id="UP000280501">
    <property type="component" value="Unassembled WGS sequence"/>
</dbReference>
<dbReference type="PANTHER" id="PTHR24094">
    <property type="entry name" value="SECRETED PROTEIN"/>
    <property type="match status" value="1"/>
</dbReference>
<dbReference type="PANTHER" id="PTHR24094:SF15">
    <property type="entry name" value="AMP-DEPENDENT SYNTHETASE_LIGASE DOMAIN-CONTAINING PROTEIN-RELATED"/>
    <property type="match status" value="1"/>
</dbReference>
<evidence type="ECO:0000313" key="2">
    <source>
        <dbReference type="EMBL" id="RPF19525.1"/>
    </source>
</evidence>
<dbReference type="OrthoDB" id="5196645at2"/>
<name>A0A3N4ZFF9_9MICO</name>
<dbReference type="EMBL" id="RKQZ01000001">
    <property type="protein sequence ID" value="RPF19525.1"/>
    <property type="molecule type" value="Genomic_DNA"/>
</dbReference>
<feature type="domain" description="GmrSD restriction endonucleases C-terminal" evidence="1">
    <location>
        <begin position="128"/>
        <end position="190"/>
    </location>
</feature>
<reference evidence="2 3" key="1">
    <citation type="submission" date="2018-11" db="EMBL/GenBank/DDBJ databases">
        <title>Sequencing the genomes of 1000 actinobacteria strains.</title>
        <authorList>
            <person name="Klenk H.-P."/>
        </authorList>
    </citation>
    <scope>NUCLEOTIDE SEQUENCE [LARGE SCALE GENOMIC DNA]</scope>
    <source>
        <strain evidence="2 3">DSM 15700</strain>
    </source>
</reference>
<evidence type="ECO:0000313" key="3">
    <source>
        <dbReference type="Proteomes" id="UP000280501"/>
    </source>
</evidence>
<evidence type="ECO:0000259" key="1">
    <source>
        <dbReference type="Pfam" id="PF07510"/>
    </source>
</evidence>